<dbReference type="PANTHER" id="PTHR46825">
    <property type="entry name" value="D-ALANYL-D-ALANINE-CARBOXYPEPTIDASE/ENDOPEPTIDASE AMPH"/>
    <property type="match status" value="1"/>
</dbReference>
<dbReference type="Proteomes" id="UP000285794">
    <property type="component" value="Unassembled WGS sequence"/>
</dbReference>
<dbReference type="InterPro" id="IPR023650">
    <property type="entry name" value="Beta-lactam_class-A_AS"/>
</dbReference>
<dbReference type="EMBL" id="QQWG01000004">
    <property type="protein sequence ID" value="RRG23005.1"/>
    <property type="molecule type" value="Genomic_DNA"/>
</dbReference>
<dbReference type="PANTHER" id="PTHR46825:SF7">
    <property type="entry name" value="D-ALANYL-D-ALANINE CARBOXYPEPTIDASE"/>
    <property type="match status" value="1"/>
</dbReference>
<dbReference type="PROSITE" id="PS00146">
    <property type="entry name" value="BETA_LACTAMASE_A"/>
    <property type="match status" value="1"/>
</dbReference>
<name>A0A425Y3Z2_9BACT</name>
<comment type="caution">
    <text evidence="2">The sequence shown here is derived from an EMBL/GenBank/DDBJ whole genome shotgun (WGS) entry which is preliminary data.</text>
</comment>
<dbReference type="SUPFAM" id="SSF56601">
    <property type="entry name" value="beta-lactamase/transpeptidase-like"/>
    <property type="match status" value="1"/>
</dbReference>
<keyword evidence="3" id="KW-1185">Reference proteome</keyword>
<protein>
    <submittedName>
        <fullName evidence="2">Class A beta-lactamase-related serine hydrolase</fullName>
    </submittedName>
</protein>
<dbReference type="InterPro" id="IPR012338">
    <property type="entry name" value="Beta-lactam/transpept-like"/>
</dbReference>
<evidence type="ECO:0000259" key="1">
    <source>
        <dbReference type="Pfam" id="PF00144"/>
    </source>
</evidence>
<dbReference type="AlphaFoldDB" id="A0A425Y3Z2"/>
<dbReference type="RefSeq" id="WP_125030005.1">
    <property type="nucleotide sequence ID" value="NZ_JAPXVP010000004.1"/>
</dbReference>
<dbReference type="GO" id="GO:0016787">
    <property type="term" value="F:hydrolase activity"/>
    <property type="evidence" value="ECO:0007669"/>
    <property type="project" value="UniProtKB-KW"/>
</dbReference>
<sequence>MKITYFTMKFQFIISIIMLLNYSCCNRQDDYNSLLQKCLYDEISENNPGVIVNVTSPTKNICWNGAAGFSEEKTEKKLLPNQTFRIASVTKTFVAATILRLWEDERLNLDDPITKYISDMHINILKTGGYDVDNIFIKHLLTHSSGLAEHTNSYKFKIEFMKKRHEWTRTEQLNDLILYAKPIGAIGEQFSYSDTGYILLGEIIEKITGESMGDAILEQLQLKKNGIKDTYMEDFNGDYTGKRIHQYLENADTYNFHPSLDYYGGGGLLSTTSDLSLFYQSLFQHKIFHNKATLDTMLTHVKYKKKQGLDYRMGIWQIEVNGMKGYTHSGFWGTQVAYFPKIKTTISTNYSQHWKEKDIAPIIPKILQTIVKNNTTNKI</sequence>
<proteinExistence type="predicted"/>
<evidence type="ECO:0000313" key="3">
    <source>
        <dbReference type="Proteomes" id="UP000285794"/>
    </source>
</evidence>
<dbReference type="InterPro" id="IPR050491">
    <property type="entry name" value="AmpC-like"/>
</dbReference>
<dbReference type="Gene3D" id="3.40.710.10">
    <property type="entry name" value="DD-peptidase/beta-lactamase superfamily"/>
    <property type="match status" value="1"/>
</dbReference>
<dbReference type="Pfam" id="PF00144">
    <property type="entry name" value="Beta-lactamase"/>
    <property type="match status" value="1"/>
</dbReference>
<organism evidence="2 3">
    <name type="scientific">Ancylomarina euxinus</name>
    <dbReference type="NCBI Taxonomy" id="2283627"/>
    <lineage>
        <taxon>Bacteria</taxon>
        <taxon>Pseudomonadati</taxon>
        <taxon>Bacteroidota</taxon>
        <taxon>Bacteroidia</taxon>
        <taxon>Marinilabiliales</taxon>
        <taxon>Marinifilaceae</taxon>
        <taxon>Ancylomarina</taxon>
    </lineage>
</organism>
<dbReference type="OrthoDB" id="1185352at2"/>
<feature type="domain" description="Beta-lactamase-related" evidence="1">
    <location>
        <begin position="62"/>
        <end position="346"/>
    </location>
</feature>
<reference evidence="2 3" key="1">
    <citation type="submission" date="2018-07" db="EMBL/GenBank/DDBJ databases">
        <title>Draft genome sequence of Ancylomarina sp. M1P.</title>
        <authorList>
            <person name="Yadav S."/>
            <person name="Villanueva L."/>
            <person name="Damste J.S.S."/>
        </authorList>
    </citation>
    <scope>NUCLEOTIDE SEQUENCE [LARGE SCALE GENOMIC DNA]</scope>
    <source>
        <strain evidence="2 3">M1P</strain>
    </source>
</reference>
<evidence type="ECO:0000313" key="2">
    <source>
        <dbReference type="EMBL" id="RRG23005.1"/>
    </source>
</evidence>
<gene>
    <name evidence="2" type="ORF">DWB61_06090</name>
</gene>
<accession>A0A425Y3Z2</accession>
<keyword evidence="2" id="KW-0378">Hydrolase</keyword>
<dbReference type="InterPro" id="IPR001466">
    <property type="entry name" value="Beta-lactam-related"/>
</dbReference>